<feature type="domain" description="HTH marR-type" evidence="4">
    <location>
        <begin position="2"/>
        <end position="140"/>
    </location>
</feature>
<sequence>MESDSIHAIISAYENLSVYTTDQVQEAVQKVIKKYGITFEQFCLLRLLELKPGTSPIQIADYFNINKSGVSIRIGRLVDKGYIEKKMIDNRSHGLYTTEAGKELFLKGQQKIHELVGEWIRELGEEDSKEFIRIYWKINEIIKKQRVNK</sequence>
<dbReference type="Gene3D" id="1.10.10.10">
    <property type="entry name" value="Winged helix-like DNA-binding domain superfamily/Winged helix DNA-binding domain"/>
    <property type="match status" value="1"/>
</dbReference>
<dbReference type="PANTHER" id="PTHR42756:SF1">
    <property type="entry name" value="TRANSCRIPTIONAL REPRESSOR OF EMRAB OPERON"/>
    <property type="match status" value="1"/>
</dbReference>
<proteinExistence type="predicted"/>
<accession>A0ABT0M673</accession>
<evidence type="ECO:0000256" key="1">
    <source>
        <dbReference type="ARBA" id="ARBA00023015"/>
    </source>
</evidence>
<protein>
    <submittedName>
        <fullName evidence="5">MarR family transcriptional regulator</fullName>
    </submittedName>
</protein>
<evidence type="ECO:0000259" key="4">
    <source>
        <dbReference type="PROSITE" id="PS50995"/>
    </source>
</evidence>
<evidence type="ECO:0000256" key="3">
    <source>
        <dbReference type="ARBA" id="ARBA00023163"/>
    </source>
</evidence>
<dbReference type="Pfam" id="PF12802">
    <property type="entry name" value="MarR_2"/>
    <property type="match status" value="1"/>
</dbReference>
<dbReference type="Proteomes" id="UP001203004">
    <property type="component" value="Unassembled WGS sequence"/>
</dbReference>
<name>A0ABT0M673_9BACL</name>
<organism evidence="5 6">
    <name type="scientific">Sporolactobacillus mangiferae</name>
    <dbReference type="NCBI Taxonomy" id="2940498"/>
    <lineage>
        <taxon>Bacteria</taxon>
        <taxon>Bacillati</taxon>
        <taxon>Bacillota</taxon>
        <taxon>Bacilli</taxon>
        <taxon>Bacillales</taxon>
        <taxon>Sporolactobacillaceae</taxon>
        <taxon>Sporolactobacillus</taxon>
    </lineage>
</organism>
<gene>
    <name evidence="5" type="ORF">M3N64_00050</name>
</gene>
<evidence type="ECO:0000256" key="2">
    <source>
        <dbReference type="ARBA" id="ARBA00023125"/>
    </source>
</evidence>
<keyword evidence="2" id="KW-0238">DNA-binding</keyword>
<reference evidence="5 6" key="1">
    <citation type="submission" date="2022-05" db="EMBL/GenBank/DDBJ databases">
        <title>Sporolactobacillus sp nov CPB3-1, isolated from tree bark (Mangifera indica L.).</title>
        <authorList>
            <person name="Phuengjayaem S."/>
            <person name="Tanasupawat S."/>
        </authorList>
    </citation>
    <scope>NUCLEOTIDE SEQUENCE [LARGE SCALE GENOMIC DNA]</scope>
    <source>
        <strain evidence="5 6">CPB3-1</strain>
    </source>
</reference>
<evidence type="ECO:0000313" key="6">
    <source>
        <dbReference type="Proteomes" id="UP001203004"/>
    </source>
</evidence>
<evidence type="ECO:0000313" key="5">
    <source>
        <dbReference type="EMBL" id="MCL1630348.1"/>
    </source>
</evidence>
<keyword evidence="3" id="KW-0804">Transcription</keyword>
<dbReference type="EMBL" id="JAMAST010000001">
    <property type="protein sequence ID" value="MCL1630348.1"/>
    <property type="molecule type" value="Genomic_DNA"/>
</dbReference>
<dbReference type="SMART" id="SM00347">
    <property type="entry name" value="HTH_MARR"/>
    <property type="match status" value="1"/>
</dbReference>
<keyword evidence="1" id="KW-0805">Transcription regulation</keyword>
<dbReference type="PROSITE" id="PS50995">
    <property type="entry name" value="HTH_MARR_2"/>
    <property type="match status" value="1"/>
</dbReference>
<dbReference type="InterPro" id="IPR036388">
    <property type="entry name" value="WH-like_DNA-bd_sf"/>
</dbReference>
<dbReference type="InterPro" id="IPR036390">
    <property type="entry name" value="WH_DNA-bd_sf"/>
</dbReference>
<dbReference type="InterPro" id="IPR000835">
    <property type="entry name" value="HTH_MarR-typ"/>
</dbReference>
<dbReference type="PANTHER" id="PTHR42756">
    <property type="entry name" value="TRANSCRIPTIONAL REGULATOR, MARR"/>
    <property type="match status" value="1"/>
</dbReference>
<dbReference type="RefSeq" id="WP_249094336.1">
    <property type="nucleotide sequence ID" value="NZ_JAMAST010000001.1"/>
</dbReference>
<keyword evidence="6" id="KW-1185">Reference proteome</keyword>
<comment type="caution">
    <text evidence="5">The sequence shown here is derived from an EMBL/GenBank/DDBJ whole genome shotgun (WGS) entry which is preliminary data.</text>
</comment>
<dbReference type="SUPFAM" id="SSF46785">
    <property type="entry name" value="Winged helix' DNA-binding domain"/>
    <property type="match status" value="1"/>
</dbReference>